<dbReference type="InterPro" id="IPR004014">
    <property type="entry name" value="ATPase_P-typ_cation-transptr_N"/>
</dbReference>
<name>A0AB38BJN8_9LACT</name>
<feature type="domain" description="Cation-transporting P-type ATPase N-terminal" evidence="9">
    <location>
        <begin position="5"/>
        <end position="65"/>
    </location>
</feature>
<dbReference type="PANTHER" id="PTHR42861">
    <property type="entry name" value="CALCIUM-TRANSPORTING ATPASE"/>
    <property type="match status" value="1"/>
</dbReference>
<dbReference type="Gene3D" id="2.70.150.10">
    <property type="entry name" value="Calcium-transporting ATPase, cytoplasmic transduction domain A"/>
    <property type="match status" value="1"/>
</dbReference>
<dbReference type="EMBL" id="FOQC01000033">
    <property type="protein sequence ID" value="SFH99369.1"/>
    <property type="molecule type" value="Genomic_DNA"/>
</dbReference>
<dbReference type="GO" id="GO:0016020">
    <property type="term" value="C:membrane"/>
    <property type="evidence" value="ECO:0007669"/>
    <property type="project" value="UniProtKB-SubCell"/>
</dbReference>
<reference evidence="10 12" key="1">
    <citation type="submission" date="2016-02" db="EMBL/GenBank/DDBJ databases">
        <authorList>
            <person name="Strepis N."/>
        </authorList>
    </citation>
    <scope>NUCLEOTIDE SEQUENCE [LARGE SCALE GENOMIC DNA]</scope>
    <source>
        <strain evidence="10">Trichococcus flocculiformis</strain>
    </source>
</reference>
<evidence type="ECO:0000313" key="12">
    <source>
        <dbReference type="Proteomes" id="UP000195947"/>
    </source>
</evidence>
<dbReference type="InterPro" id="IPR008250">
    <property type="entry name" value="ATPase_P-typ_transduc_dom_A_sf"/>
</dbReference>
<evidence type="ECO:0000313" key="10">
    <source>
        <dbReference type="EMBL" id="CZR00636.1"/>
    </source>
</evidence>
<dbReference type="SFLD" id="SFLDG00002">
    <property type="entry name" value="C1.7:_P-type_atpase_like"/>
    <property type="match status" value="1"/>
</dbReference>
<dbReference type="Proteomes" id="UP000195947">
    <property type="component" value="Unassembled WGS sequence"/>
</dbReference>
<evidence type="ECO:0000256" key="5">
    <source>
        <dbReference type="ARBA" id="ARBA00022967"/>
    </source>
</evidence>
<feature type="transmembrane region" description="Helical" evidence="8">
    <location>
        <begin position="776"/>
        <end position="797"/>
    </location>
</feature>
<evidence type="ECO:0000256" key="6">
    <source>
        <dbReference type="ARBA" id="ARBA00022989"/>
    </source>
</evidence>
<evidence type="ECO:0000256" key="4">
    <source>
        <dbReference type="ARBA" id="ARBA00022840"/>
    </source>
</evidence>
<evidence type="ECO:0000256" key="7">
    <source>
        <dbReference type="ARBA" id="ARBA00023136"/>
    </source>
</evidence>
<keyword evidence="12" id="KW-1185">Reference proteome</keyword>
<dbReference type="GO" id="GO:0016887">
    <property type="term" value="F:ATP hydrolysis activity"/>
    <property type="evidence" value="ECO:0007669"/>
    <property type="project" value="InterPro"/>
</dbReference>
<dbReference type="InterPro" id="IPR001757">
    <property type="entry name" value="P_typ_ATPase"/>
</dbReference>
<comment type="caution">
    <text evidence="11">The sequence shown here is derived from an EMBL/GenBank/DDBJ whole genome shotgun (WGS) entry which is preliminary data.</text>
</comment>
<dbReference type="PROSITE" id="PS00154">
    <property type="entry name" value="ATPASE_E1_E2"/>
    <property type="match status" value="1"/>
</dbReference>
<feature type="transmembrane region" description="Helical" evidence="8">
    <location>
        <begin position="69"/>
        <end position="85"/>
    </location>
</feature>
<dbReference type="Pfam" id="PF00702">
    <property type="entry name" value="Hydrolase"/>
    <property type="match status" value="1"/>
</dbReference>
<sequence>MTNKNEWNEWNGLTEAEAAERRVRYGPNALPVPKHRLLGLIARQFRGIFNLMLLIAAGVTFSLGEPIDGAFILLFVFLGTALNVYQEHKSNQAADKLKAYLLSTITVIRAGTEKEVPTETLVPGDILKLESGDIVPADAIVRVARDLLVDETTFTGESIPVTKRASVSSATAADEEEHLLQGIVIVRGNALAEITAIGQETQLAHIATTASTVQAESELVKSVDKISNFIMKVTLLTLGFVVLANILIEGREADVTSLLIFAIALAVSAIPEALPLVLTFSLSRGALEFAKRDVIVKRLSAVQDLGSVNLLCTDKTGTITENHLVFSNVYPMAESPYDPLVLARLAAINLHERIPEPFDRASDKALTQAQRQIVERYSLAQEEAFDPALRSNGAVVKQADGSTLHIRRGSPEYFFGEGLISRDTVADWLQAEEEEGHRVLGVSYDDGSGARFGGFVSFVDRIKESTIATVAAAKHMNVAITVITGDALKVAEAVGREAGLVTESAEVTEAAAFLTLPLAERKKRLSSIRVFARTTPEQKLELIQLLKEQFTVGYLGEGINDAPALKAAHVSMVVQSAADVARETADIVLLQNDLRVIVEGIRFGRETHANTMKYIRATLISNFGNFYAVAIGSLFISFLPMLPKQLLLLNLLSDFPMMAIAFDRVSAQEVERPQRYDLHSLYIIFVTMGLVSTVFDFICFGLFYRISPAVLQTNWFIASVLTEILLMLSIRSLAPITKAGWPAPSIVILSVIAMALAIGLPMIPATAAFFEFRPPTMAHLGIILGIAVSYLVVTELVKRPLSGFVSKR</sequence>
<dbReference type="SUPFAM" id="SSF56784">
    <property type="entry name" value="HAD-like"/>
    <property type="match status" value="1"/>
</dbReference>
<evidence type="ECO:0000256" key="2">
    <source>
        <dbReference type="ARBA" id="ARBA00022692"/>
    </source>
</evidence>
<evidence type="ECO:0000256" key="8">
    <source>
        <dbReference type="SAM" id="Phobius"/>
    </source>
</evidence>
<dbReference type="InterPro" id="IPR023298">
    <property type="entry name" value="ATPase_P-typ_TM_dom_sf"/>
</dbReference>
<reference evidence="11 13" key="2">
    <citation type="submission" date="2016-10" db="EMBL/GenBank/DDBJ databases">
        <authorList>
            <person name="Varghese N."/>
            <person name="Submissions S."/>
        </authorList>
    </citation>
    <scope>NUCLEOTIDE SEQUENCE [LARGE SCALE GENOMIC DNA]</scope>
    <source>
        <strain evidence="11 13">DSM 2094</strain>
    </source>
</reference>
<dbReference type="InterPro" id="IPR036412">
    <property type="entry name" value="HAD-like_sf"/>
</dbReference>
<dbReference type="SUPFAM" id="SSF81653">
    <property type="entry name" value="Calcium ATPase, transduction domain A"/>
    <property type="match status" value="1"/>
</dbReference>
<dbReference type="Proteomes" id="UP000199686">
    <property type="component" value="Unassembled WGS sequence"/>
</dbReference>
<feature type="transmembrane region" description="Helical" evidence="8">
    <location>
        <begin position="746"/>
        <end position="770"/>
    </location>
</feature>
<proteinExistence type="predicted"/>
<evidence type="ECO:0000313" key="11">
    <source>
        <dbReference type="EMBL" id="SFH99369.1"/>
    </source>
</evidence>
<feature type="transmembrane region" description="Helical" evidence="8">
    <location>
        <begin position="715"/>
        <end position="734"/>
    </location>
</feature>
<feature type="transmembrane region" description="Helical" evidence="8">
    <location>
        <begin position="619"/>
        <end position="639"/>
    </location>
</feature>
<gene>
    <name evidence="11" type="ORF">SAMN04488507_103316</name>
    <name evidence="10" type="ORF">TFLO_2551</name>
</gene>
<dbReference type="InterPro" id="IPR018303">
    <property type="entry name" value="ATPase_P-typ_P_site"/>
</dbReference>
<protein>
    <submittedName>
        <fullName evidence="11">Mg2+-importing ATPase</fullName>
    </submittedName>
    <submittedName>
        <fullName evidence="10">P-type atpase phosphorylation site</fullName>
    </submittedName>
</protein>
<keyword evidence="2 8" id="KW-0812">Transmembrane</keyword>
<dbReference type="InterPro" id="IPR023214">
    <property type="entry name" value="HAD_sf"/>
</dbReference>
<keyword evidence="5" id="KW-1278">Translocase</keyword>
<evidence type="ECO:0000313" key="13">
    <source>
        <dbReference type="Proteomes" id="UP000199686"/>
    </source>
</evidence>
<dbReference type="InterPro" id="IPR006068">
    <property type="entry name" value="ATPase_P-typ_cation-transptr_C"/>
</dbReference>
<keyword evidence="7 8" id="KW-0472">Membrane</keyword>
<dbReference type="PRINTS" id="PR00120">
    <property type="entry name" value="HATPASE"/>
</dbReference>
<dbReference type="SMART" id="SM00831">
    <property type="entry name" value="Cation_ATPase_N"/>
    <property type="match status" value="1"/>
</dbReference>
<dbReference type="Gene3D" id="3.40.1110.10">
    <property type="entry name" value="Calcium-transporting ATPase, cytoplasmic domain N"/>
    <property type="match status" value="1"/>
</dbReference>
<evidence type="ECO:0000256" key="1">
    <source>
        <dbReference type="ARBA" id="ARBA00004141"/>
    </source>
</evidence>
<dbReference type="GO" id="GO:0005524">
    <property type="term" value="F:ATP binding"/>
    <property type="evidence" value="ECO:0007669"/>
    <property type="project" value="UniProtKB-KW"/>
</dbReference>
<dbReference type="InterPro" id="IPR023299">
    <property type="entry name" value="ATPase_P-typ_cyto_dom_N"/>
</dbReference>
<evidence type="ECO:0000256" key="3">
    <source>
        <dbReference type="ARBA" id="ARBA00022741"/>
    </source>
</evidence>
<dbReference type="InterPro" id="IPR059000">
    <property type="entry name" value="ATPase_P-type_domA"/>
</dbReference>
<dbReference type="SFLD" id="SFLDS00003">
    <property type="entry name" value="Haloacid_Dehalogenase"/>
    <property type="match status" value="1"/>
</dbReference>
<dbReference type="Gene3D" id="3.40.50.1000">
    <property type="entry name" value="HAD superfamily/HAD-like"/>
    <property type="match status" value="1"/>
</dbReference>
<dbReference type="Pfam" id="PF00690">
    <property type="entry name" value="Cation_ATPase_N"/>
    <property type="match status" value="1"/>
</dbReference>
<keyword evidence="3" id="KW-0547">Nucleotide-binding</keyword>
<comment type="subcellular location">
    <subcellularLocation>
        <location evidence="1">Membrane</location>
        <topology evidence="1">Multi-pass membrane protein</topology>
    </subcellularLocation>
</comment>
<dbReference type="RefSeq" id="WP_086990166.1">
    <property type="nucleotide sequence ID" value="NZ_FJMZ01000038.1"/>
</dbReference>
<dbReference type="PRINTS" id="PR00119">
    <property type="entry name" value="CATATPASE"/>
</dbReference>
<accession>A0AB38BJN8</accession>
<organism evidence="11 13">
    <name type="scientific">Trichococcus flocculiformis</name>
    <dbReference type="NCBI Taxonomy" id="82803"/>
    <lineage>
        <taxon>Bacteria</taxon>
        <taxon>Bacillati</taxon>
        <taxon>Bacillota</taxon>
        <taxon>Bacilli</taxon>
        <taxon>Lactobacillales</taxon>
        <taxon>Carnobacteriaceae</taxon>
        <taxon>Trichococcus</taxon>
    </lineage>
</organism>
<keyword evidence="6 8" id="KW-1133">Transmembrane helix</keyword>
<feature type="transmembrane region" description="Helical" evidence="8">
    <location>
        <begin position="260"/>
        <end position="282"/>
    </location>
</feature>
<feature type="transmembrane region" description="Helical" evidence="8">
    <location>
        <begin position="45"/>
        <end position="63"/>
    </location>
</feature>
<evidence type="ECO:0000259" key="9">
    <source>
        <dbReference type="SMART" id="SM00831"/>
    </source>
</evidence>
<dbReference type="Gene3D" id="1.20.1110.10">
    <property type="entry name" value="Calcium-transporting ATPase, transmembrane domain"/>
    <property type="match status" value="1"/>
</dbReference>
<dbReference type="Pfam" id="PF00689">
    <property type="entry name" value="Cation_ATPase_C"/>
    <property type="match status" value="1"/>
</dbReference>
<dbReference type="EMBL" id="FJMZ01000038">
    <property type="protein sequence ID" value="CZR00636.1"/>
    <property type="molecule type" value="Genomic_DNA"/>
</dbReference>
<keyword evidence="4" id="KW-0067">ATP-binding</keyword>
<feature type="transmembrane region" description="Helical" evidence="8">
    <location>
        <begin position="682"/>
        <end position="703"/>
    </location>
</feature>
<feature type="transmembrane region" description="Helical" evidence="8">
    <location>
        <begin position="229"/>
        <end position="248"/>
    </location>
</feature>
<dbReference type="NCBIfam" id="TIGR01494">
    <property type="entry name" value="ATPase_P-type"/>
    <property type="match status" value="2"/>
</dbReference>
<dbReference type="AlphaFoldDB" id="A0AB38BJN8"/>
<dbReference type="SUPFAM" id="SSF81665">
    <property type="entry name" value="Calcium ATPase, transmembrane domain M"/>
    <property type="match status" value="1"/>
</dbReference>
<dbReference type="Pfam" id="PF00122">
    <property type="entry name" value="E1-E2_ATPase"/>
    <property type="match status" value="1"/>
</dbReference>
<dbReference type="InterPro" id="IPR044492">
    <property type="entry name" value="P_typ_ATPase_HD_dom"/>
</dbReference>
<dbReference type="SFLD" id="SFLDF00027">
    <property type="entry name" value="p-type_atpase"/>
    <property type="match status" value="1"/>
</dbReference>